<sequence>MWAVLLLALPAAAQLSGAVGPTTSYSSKATYKVCNIVDYGGFPNNGTDIGPALSSAWGDCAKGGLVYIPAGNFSMATFPLLKDGISSAVQLDGVVHRTGAAGSTMFAFRNCKDFEFFSGNSRGAIQGNGNEYLAQDEYGPRLMRFKEMSNFSVHGFALVDSPSYYLTLDTVSNGEIYNIIMRGPTILGGTDAIDVWGENMWIHDVEATNGDECVTVKNPSSNFLIESIYCNLSGGMAIGSLSTGTDIHDIYYRHIYANDADPCFIKYNGGSGTVRNIIWDTITVRGGVYPLSIDSSWGSAHDGAGVEVTNLTFKNWHGYSQDNARPAIRLQCGSEVPCTDISLENVNLFSEDDYVVYKCENAYGKGACMDGTTPTSAATGYTAHQTVTSMGYFTVWMADDITTQMLANTSYTIPPMPTSFYPGQSPYSTLLHLSGPGGIEGASSSVHASMRKKGGDYTIAILPKGFHCRYRFNCVIRS</sequence>
<evidence type="ECO:0000256" key="10">
    <source>
        <dbReference type="RuleBase" id="RU361169"/>
    </source>
</evidence>
<evidence type="ECO:0000256" key="7">
    <source>
        <dbReference type="ARBA" id="ARBA00023180"/>
    </source>
</evidence>
<dbReference type="PANTHER" id="PTHR31736">
    <property type="match status" value="1"/>
</dbReference>
<comment type="similarity">
    <text evidence="2 10">Belongs to the glycosyl hydrolase 28 family.</text>
</comment>
<dbReference type="Proteomes" id="UP000248961">
    <property type="component" value="Unassembled WGS sequence"/>
</dbReference>
<keyword evidence="9" id="KW-0961">Cell wall biogenesis/degradation</keyword>
<evidence type="ECO:0000256" key="1">
    <source>
        <dbReference type="ARBA" id="ARBA00004613"/>
    </source>
</evidence>
<accession>A0A395I206</accession>
<feature type="signal peptide" evidence="11">
    <location>
        <begin position="1"/>
        <end position="18"/>
    </location>
</feature>
<evidence type="ECO:0000256" key="11">
    <source>
        <dbReference type="SAM" id="SignalP"/>
    </source>
</evidence>
<dbReference type="GeneID" id="37203850"/>
<dbReference type="AlphaFoldDB" id="A0A395I206"/>
<dbReference type="RefSeq" id="XP_025553386.1">
    <property type="nucleotide sequence ID" value="XM_025699561.1"/>
</dbReference>
<comment type="subcellular location">
    <subcellularLocation>
        <location evidence="1">Secreted</location>
    </subcellularLocation>
</comment>
<evidence type="ECO:0000256" key="2">
    <source>
        <dbReference type="ARBA" id="ARBA00008834"/>
    </source>
</evidence>
<reference evidence="12 13" key="1">
    <citation type="submission" date="2018-02" db="EMBL/GenBank/DDBJ databases">
        <title>The genomes of Aspergillus section Nigri reveals drivers in fungal speciation.</title>
        <authorList>
            <consortium name="DOE Joint Genome Institute"/>
            <person name="Vesth T.C."/>
            <person name="Nybo J."/>
            <person name="Theobald S."/>
            <person name="Brandl J."/>
            <person name="Frisvad J.C."/>
            <person name="Nielsen K.F."/>
            <person name="Lyhne E.K."/>
            <person name="Kogle M.E."/>
            <person name="Kuo A."/>
            <person name="Riley R."/>
            <person name="Clum A."/>
            <person name="Nolan M."/>
            <person name="Lipzen A."/>
            <person name="Salamov A."/>
            <person name="Henrissat B."/>
            <person name="Wiebenga A."/>
            <person name="De vries R.P."/>
            <person name="Grigoriev I.V."/>
            <person name="Mortensen U.H."/>
            <person name="Andersen M.R."/>
            <person name="Baker S.E."/>
        </authorList>
    </citation>
    <scope>NUCLEOTIDE SEQUENCE [LARGE SCALE GENOMIC DNA]</scope>
    <source>
        <strain evidence="12 13">CBS 101889</strain>
    </source>
</reference>
<gene>
    <name evidence="12" type="ORF">BO97DRAFT_465854</name>
</gene>
<evidence type="ECO:0000256" key="5">
    <source>
        <dbReference type="ARBA" id="ARBA00022801"/>
    </source>
</evidence>
<dbReference type="GO" id="GO:0071555">
    <property type="term" value="P:cell wall organization"/>
    <property type="evidence" value="ECO:0007669"/>
    <property type="project" value="UniProtKB-KW"/>
</dbReference>
<evidence type="ECO:0000256" key="4">
    <source>
        <dbReference type="ARBA" id="ARBA00022729"/>
    </source>
</evidence>
<keyword evidence="6" id="KW-1015">Disulfide bond</keyword>
<protein>
    <submittedName>
        <fullName evidence="12">Rhamnogalacturonase A</fullName>
    </submittedName>
</protein>
<dbReference type="InterPro" id="IPR011050">
    <property type="entry name" value="Pectin_lyase_fold/virulence"/>
</dbReference>
<evidence type="ECO:0000256" key="6">
    <source>
        <dbReference type="ARBA" id="ARBA00023157"/>
    </source>
</evidence>
<dbReference type="EMBL" id="KZ824275">
    <property type="protein sequence ID" value="RAL14232.1"/>
    <property type="molecule type" value="Genomic_DNA"/>
</dbReference>
<dbReference type="GO" id="GO:0005975">
    <property type="term" value="P:carbohydrate metabolic process"/>
    <property type="evidence" value="ECO:0007669"/>
    <property type="project" value="InterPro"/>
</dbReference>
<keyword evidence="7" id="KW-0325">Glycoprotein</keyword>
<evidence type="ECO:0000313" key="13">
    <source>
        <dbReference type="Proteomes" id="UP000248961"/>
    </source>
</evidence>
<dbReference type="Pfam" id="PF00295">
    <property type="entry name" value="Glyco_hydro_28"/>
    <property type="match status" value="1"/>
</dbReference>
<dbReference type="STRING" id="1450537.A0A395I206"/>
<proteinExistence type="inferred from homology"/>
<dbReference type="InterPro" id="IPR012334">
    <property type="entry name" value="Pectin_lyas_fold"/>
</dbReference>
<keyword evidence="5 10" id="KW-0378">Hydrolase</keyword>
<evidence type="ECO:0000256" key="8">
    <source>
        <dbReference type="ARBA" id="ARBA00023295"/>
    </source>
</evidence>
<keyword evidence="8 10" id="KW-0326">Glycosidase</keyword>
<dbReference type="GO" id="GO:0004650">
    <property type="term" value="F:polygalacturonase activity"/>
    <property type="evidence" value="ECO:0007669"/>
    <property type="project" value="InterPro"/>
</dbReference>
<evidence type="ECO:0000313" key="12">
    <source>
        <dbReference type="EMBL" id="RAL14232.1"/>
    </source>
</evidence>
<name>A0A395I206_ASPHC</name>
<dbReference type="PANTHER" id="PTHR31736:SF19">
    <property type="entry name" value="PECTIN LYASE SUPERFAMILY PROTEIN-RELATED"/>
    <property type="match status" value="1"/>
</dbReference>
<evidence type="ECO:0000256" key="9">
    <source>
        <dbReference type="ARBA" id="ARBA00023316"/>
    </source>
</evidence>
<keyword evidence="13" id="KW-1185">Reference proteome</keyword>
<dbReference type="SUPFAM" id="SSF51126">
    <property type="entry name" value="Pectin lyase-like"/>
    <property type="match status" value="1"/>
</dbReference>
<dbReference type="OrthoDB" id="2268901at2759"/>
<dbReference type="GO" id="GO:0005576">
    <property type="term" value="C:extracellular region"/>
    <property type="evidence" value="ECO:0007669"/>
    <property type="project" value="UniProtKB-SubCell"/>
</dbReference>
<keyword evidence="4 11" id="KW-0732">Signal</keyword>
<dbReference type="VEuPathDB" id="FungiDB:BO97DRAFT_465854"/>
<dbReference type="InterPro" id="IPR000743">
    <property type="entry name" value="Glyco_hydro_28"/>
</dbReference>
<feature type="chain" id="PRO_5017196845" evidence="11">
    <location>
        <begin position="19"/>
        <end position="478"/>
    </location>
</feature>
<dbReference type="Gene3D" id="2.160.20.10">
    <property type="entry name" value="Single-stranded right-handed beta-helix, Pectin lyase-like"/>
    <property type="match status" value="1"/>
</dbReference>
<evidence type="ECO:0000256" key="3">
    <source>
        <dbReference type="ARBA" id="ARBA00022525"/>
    </source>
</evidence>
<dbReference type="GO" id="GO:0046576">
    <property type="term" value="F:rhamnogalacturonan alpha-L-rhamnopyranosyl-(1-&gt;4)-alpha-D-galactopyranosyluronide lyase activity"/>
    <property type="evidence" value="ECO:0007669"/>
    <property type="project" value="UniProtKB-ARBA"/>
</dbReference>
<organism evidence="12 13">
    <name type="scientific">Aspergillus homomorphus (strain CBS 101889)</name>
    <dbReference type="NCBI Taxonomy" id="1450537"/>
    <lineage>
        <taxon>Eukaryota</taxon>
        <taxon>Fungi</taxon>
        <taxon>Dikarya</taxon>
        <taxon>Ascomycota</taxon>
        <taxon>Pezizomycotina</taxon>
        <taxon>Eurotiomycetes</taxon>
        <taxon>Eurotiomycetidae</taxon>
        <taxon>Eurotiales</taxon>
        <taxon>Aspergillaceae</taxon>
        <taxon>Aspergillus</taxon>
        <taxon>Aspergillus subgen. Circumdati</taxon>
    </lineage>
</organism>
<keyword evidence="3" id="KW-0964">Secreted</keyword>